<keyword evidence="2" id="KW-1185">Reference proteome</keyword>
<accession>A0ABR0PI23</accession>
<gene>
    <name evidence="1" type="ORF">PVK06_018776</name>
</gene>
<evidence type="ECO:0000313" key="1">
    <source>
        <dbReference type="EMBL" id="KAK5824013.1"/>
    </source>
</evidence>
<proteinExistence type="predicted"/>
<evidence type="ECO:0000313" key="2">
    <source>
        <dbReference type="Proteomes" id="UP001358586"/>
    </source>
</evidence>
<name>A0ABR0PI23_GOSAR</name>
<comment type="caution">
    <text evidence="1">The sequence shown here is derived from an EMBL/GenBank/DDBJ whole genome shotgun (WGS) entry which is preliminary data.</text>
</comment>
<dbReference type="EMBL" id="JARKNE010000006">
    <property type="protein sequence ID" value="KAK5824013.1"/>
    <property type="molecule type" value="Genomic_DNA"/>
</dbReference>
<organism evidence="1 2">
    <name type="scientific">Gossypium arboreum</name>
    <name type="common">Tree cotton</name>
    <name type="synonym">Gossypium nanking</name>
    <dbReference type="NCBI Taxonomy" id="29729"/>
    <lineage>
        <taxon>Eukaryota</taxon>
        <taxon>Viridiplantae</taxon>
        <taxon>Streptophyta</taxon>
        <taxon>Embryophyta</taxon>
        <taxon>Tracheophyta</taxon>
        <taxon>Spermatophyta</taxon>
        <taxon>Magnoliopsida</taxon>
        <taxon>eudicotyledons</taxon>
        <taxon>Gunneridae</taxon>
        <taxon>Pentapetalae</taxon>
        <taxon>rosids</taxon>
        <taxon>malvids</taxon>
        <taxon>Malvales</taxon>
        <taxon>Malvaceae</taxon>
        <taxon>Malvoideae</taxon>
        <taxon>Gossypium</taxon>
    </lineage>
</organism>
<reference evidence="1 2" key="1">
    <citation type="submission" date="2023-03" db="EMBL/GenBank/DDBJ databases">
        <title>WGS of Gossypium arboreum.</title>
        <authorList>
            <person name="Yu D."/>
        </authorList>
    </citation>
    <scope>NUCLEOTIDE SEQUENCE [LARGE SCALE GENOMIC DNA]</scope>
    <source>
        <tissue evidence="1">Leaf</tissue>
    </source>
</reference>
<dbReference type="Proteomes" id="UP001358586">
    <property type="component" value="Chromosome 6"/>
</dbReference>
<sequence length="89" mass="10071">MKNLEFNLRKLLVWINLRDVLLELYTNLGISYNLSAFGNPLDVDGVIVGLVIPRAINVVLKDRSTKSILGDVPWLPKWCFKGCTFGHVE</sequence>
<protein>
    <submittedName>
        <fullName evidence="1">Uncharacterized protein</fullName>
    </submittedName>
</protein>